<dbReference type="Proteomes" id="UP001056778">
    <property type="component" value="Chromosome 3"/>
</dbReference>
<evidence type="ECO:0000313" key="1">
    <source>
        <dbReference type="EMBL" id="KAI4466228.1"/>
    </source>
</evidence>
<sequence length="116" mass="13034">MASTSKRFLTDAELESILEDPAFYESEQESDADSDTFLQSDNESTSEASIQSSTSSESDDEDNVKHSSTPSDTEPTRKSRSYVCPRQTDEKTKMVCEKCKTHICLSHRYSVCQNCL</sequence>
<keyword evidence="2" id="KW-1185">Reference proteome</keyword>
<reference evidence="1" key="1">
    <citation type="submission" date="2022-04" db="EMBL/GenBank/DDBJ databases">
        <title>Chromosome-scale genome assembly of Holotrichia oblita Faldermann.</title>
        <authorList>
            <person name="Rongchong L."/>
        </authorList>
    </citation>
    <scope>NUCLEOTIDE SEQUENCE</scope>
    <source>
        <strain evidence="1">81SQS9</strain>
    </source>
</reference>
<accession>A0ACB9THE9</accession>
<protein>
    <submittedName>
        <fullName evidence="1">An1-like zinc finger</fullName>
    </submittedName>
</protein>
<organism evidence="1 2">
    <name type="scientific">Holotrichia oblita</name>
    <name type="common">Chafer beetle</name>
    <dbReference type="NCBI Taxonomy" id="644536"/>
    <lineage>
        <taxon>Eukaryota</taxon>
        <taxon>Metazoa</taxon>
        <taxon>Ecdysozoa</taxon>
        <taxon>Arthropoda</taxon>
        <taxon>Hexapoda</taxon>
        <taxon>Insecta</taxon>
        <taxon>Pterygota</taxon>
        <taxon>Neoptera</taxon>
        <taxon>Endopterygota</taxon>
        <taxon>Coleoptera</taxon>
        <taxon>Polyphaga</taxon>
        <taxon>Scarabaeiformia</taxon>
        <taxon>Scarabaeidae</taxon>
        <taxon>Melolonthinae</taxon>
        <taxon>Holotrichia</taxon>
    </lineage>
</organism>
<comment type="caution">
    <text evidence="1">The sequence shown here is derived from an EMBL/GenBank/DDBJ whole genome shotgun (WGS) entry which is preliminary data.</text>
</comment>
<gene>
    <name evidence="1" type="ORF">MML48_3g00007878</name>
</gene>
<evidence type="ECO:0000313" key="2">
    <source>
        <dbReference type="Proteomes" id="UP001056778"/>
    </source>
</evidence>
<proteinExistence type="predicted"/>
<dbReference type="EMBL" id="CM043017">
    <property type="protein sequence ID" value="KAI4466228.1"/>
    <property type="molecule type" value="Genomic_DNA"/>
</dbReference>
<name>A0ACB9THE9_HOLOL</name>